<feature type="region of interest" description="Disordered" evidence="1">
    <location>
        <begin position="1"/>
        <end position="35"/>
    </location>
</feature>
<gene>
    <name evidence="2" type="ORF">Clacol_004235</name>
</gene>
<evidence type="ECO:0000313" key="2">
    <source>
        <dbReference type="EMBL" id="GJJ10009.1"/>
    </source>
</evidence>
<proteinExistence type="predicted"/>
<protein>
    <submittedName>
        <fullName evidence="2">Uncharacterized protein</fullName>
    </submittedName>
</protein>
<name>A0AAV5A9W0_9AGAM</name>
<reference evidence="2" key="1">
    <citation type="submission" date="2021-10" db="EMBL/GenBank/DDBJ databases">
        <title>De novo Genome Assembly of Clathrus columnatus (Basidiomycota, Fungi) Using Illumina and Nanopore Sequence Data.</title>
        <authorList>
            <person name="Ogiso-Tanaka E."/>
            <person name="Itagaki H."/>
            <person name="Hosoya T."/>
            <person name="Hosaka K."/>
        </authorList>
    </citation>
    <scope>NUCLEOTIDE SEQUENCE</scope>
    <source>
        <strain evidence="2">MO-923</strain>
    </source>
</reference>
<accession>A0AAV5A9W0</accession>
<feature type="compositionally biased region" description="Basic and acidic residues" evidence="1">
    <location>
        <begin position="11"/>
        <end position="35"/>
    </location>
</feature>
<sequence length="82" mass="9498">MQEQLSSRMDTTARRKFATERHPTSGRKATEEKEKKEDIILNTTVHGVFSLTREVRLRSKKFNPSTVILPLDLTDPKWDNNA</sequence>
<dbReference type="EMBL" id="BPWL01000004">
    <property type="protein sequence ID" value="GJJ10009.1"/>
    <property type="molecule type" value="Genomic_DNA"/>
</dbReference>
<dbReference type="Proteomes" id="UP001050691">
    <property type="component" value="Unassembled WGS sequence"/>
</dbReference>
<organism evidence="2 3">
    <name type="scientific">Clathrus columnatus</name>
    <dbReference type="NCBI Taxonomy" id="1419009"/>
    <lineage>
        <taxon>Eukaryota</taxon>
        <taxon>Fungi</taxon>
        <taxon>Dikarya</taxon>
        <taxon>Basidiomycota</taxon>
        <taxon>Agaricomycotina</taxon>
        <taxon>Agaricomycetes</taxon>
        <taxon>Phallomycetidae</taxon>
        <taxon>Phallales</taxon>
        <taxon>Clathraceae</taxon>
        <taxon>Clathrus</taxon>
    </lineage>
</organism>
<evidence type="ECO:0000256" key="1">
    <source>
        <dbReference type="SAM" id="MobiDB-lite"/>
    </source>
</evidence>
<feature type="compositionally biased region" description="Polar residues" evidence="1">
    <location>
        <begin position="1"/>
        <end position="10"/>
    </location>
</feature>
<dbReference type="AlphaFoldDB" id="A0AAV5A9W0"/>
<comment type="caution">
    <text evidence="2">The sequence shown here is derived from an EMBL/GenBank/DDBJ whole genome shotgun (WGS) entry which is preliminary data.</text>
</comment>
<evidence type="ECO:0000313" key="3">
    <source>
        <dbReference type="Proteomes" id="UP001050691"/>
    </source>
</evidence>
<keyword evidence="3" id="KW-1185">Reference proteome</keyword>